<sequence length="896" mass="100936">MSNNLFFAMNQRWISDTEPELGLGIITEVGHRTITVAFRASAQTRQYATANAPLSRLRLHTGDQLLLGKQNEQYTVVLVDETPDHTYIYQLEHPEHLTRRLPESLLPDTLGTNSPKERLFSGQLGSHQWFYLKQQALRLFAEAHASGLTGLTSARVELIPHQLYIASEVATRHAPRVMLADEVGLGKTIEAGLIMQHQLVSGLVKRVLIITPEPLINQWMVEMLRRFNLHFSILDAGRCQALSDGTGLNPFLTSQLVLTSYNLLETQPEWASAASEAGWDLCIVDEAHRAELDSDNPLQQLGQTSKGLLLLTATPEQLGMQRHFRLLQLLDPSRFSSFSQFEQEQSDYQHLVQRINKLPAGEQSRILTRELLDQAGTGRILFRNTRRALKGFPGRSLFSYALDATSINPEEMTDDARVRWLVDWISNLPEREKVLLICTEDASVIALEKYLRRRAGIACSAFHRGMNLLERDRAAAYFADTDNPGKVLICSEIGSEGRNFQFCRHLVLFDLPENPELLEQRIGRLDRIGQKTHISVHVPYLRGSAQEVLFRWYQQGLDAFEQVSPAAFRLWQEHACELAGFIERPETMKEPGFQALLEKVCQQRATLVANLEKGRDRLLELNSFDAQKAATIKQQIVAFEQQCDLKPWMITLLDQFNIHHETNSDGSLSIVPSEDMLIPCFPGLADDGIEACFDRQCALLREDRAFLNWQHPMILGAYDLTLTDPLGKACVSGSKMLPEGCLLLQCLYRLKMTSSSAIQAQRYLTQSSWTVSVPHNNTEQLTELNIDEDELQRSVKSVNKVVAAQLIAEQQSIIHSLLRDAESSAGKIATGLIAKASQTMLSSQTTEIKRLLALQQRNPNIRPEEIDFLKNRTLALHDCLSQAVPELVAIHLVIGI</sequence>
<dbReference type="CDD" id="cd18011">
    <property type="entry name" value="DEXDc_RapA"/>
    <property type="match status" value="1"/>
</dbReference>
<dbReference type="Pfam" id="PF18339">
    <property type="entry name" value="Tudor_1_RapA"/>
    <property type="match status" value="1"/>
</dbReference>
<dbReference type="Gene3D" id="2.30.30.140">
    <property type="match status" value="1"/>
</dbReference>
<accession>A0A0S2KCG6</accession>
<dbReference type="InterPro" id="IPR023949">
    <property type="entry name" value="Helicase_RapA"/>
</dbReference>
<keyword evidence="7 9" id="KW-0010">Activator</keyword>
<evidence type="ECO:0000256" key="8">
    <source>
        <dbReference type="ARBA" id="ARBA00023163"/>
    </source>
</evidence>
<dbReference type="OrthoDB" id="9814088at2"/>
<keyword evidence="13" id="KW-1185">Reference proteome</keyword>
<evidence type="ECO:0000313" key="12">
    <source>
        <dbReference type="EMBL" id="ALO46032.1"/>
    </source>
</evidence>
<dbReference type="SMART" id="SM00487">
    <property type="entry name" value="DEXDc"/>
    <property type="match status" value="1"/>
</dbReference>
<dbReference type="Pfam" id="PF12137">
    <property type="entry name" value="RapA_C"/>
    <property type="match status" value="1"/>
</dbReference>
<evidence type="ECO:0000256" key="1">
    <source>
        <dbReference type="ARBA" id="ARBA00022741"/>
    </source>
</evidence>
<dbReference type="InterPro" id="IPR040765">
    <property type="entry name" value="Tudor_1_RapA"/>
</dbReference>
<name>A0A0S2KCG6_9GAMM</name>
<feature type="short sequence motif" description="DEAH box" evidence="9">
    <location>
        <begin position="285"/>
        <end position="288"/>
    </location>
</feature>
<dbReference type="Gene3D" id="3.30.360.80">
    <property type="match status" value="1"/>
</dbReference>
<organism evidence="12 13">
    <name type="scientific">Pseudohongiella spirulinae</name>
    <dbReference type="NCBI Taxonomy" id="1249552"/>
    <lineage>
        <taxon>Bacteria</taxon>
        <taxon>Pseudomonadati</taxon>
        <taxon>Pseudomonadota</taxon>
        <taxon>Gammaproteobacteria</taxon>
        <taxon>Pseudomonadales</taxon>
        <taxon>Pseudohongiellaceae</taxon>
        <taxon>Pseudohongiella</taxon>
    </lineage>
</organism>
<dbReference type="Pfam" id="PF00271">
    <property type="entry name" value="Helicase_C"/>
    <property type="match status" value="1"/>
</dbReference>
<proteinExistence type="inferred from homology"/>
<dbReference type="GO" id="GO:0003677">
    <property type="term" value="F:DNA binding"/>
    <property type="evidence" value="ECO:0007669"/>
    <property type="project" value="UniProtKB-KW"/>
</dbReference>
<dbReference type="GO" id="GO:0006355">
    <property type="term" value="P:regulation of DNA-templated transcription"/>
    <property type="evidence" value="ECO:0007669"/>
    <property type="project" value="UniProtKB-UniRule"/>
</dbReference>
<dbReference type="GO" id="GO:0005524">
    <property type="term" value="F:ATP binding"/>
    <property type="evidence" value="ECO:0007669"/>
    <property type="project" value="UniProtKB-UniRule"/>
</dbReference>
<keyword evidence="1 9" id="KW-0547">Nucleotide-binding</keyword>
<dbReference type="PANTHER" id="PTHR45766">
    <property type="entry name" value="DNA ANNEALING HELICASE AND ENDONUCLEASE ZRANB3 FAMILY MEMBER"/>
    <property type="match status" value="1"/>
</dbReference>
<keyword evidence="5 9" id="KW-0805">Transcription regulation</keyword>
<gene>
    <name evidence="9" type="primary">rapA</name>
    <name evidence="12" type="ORF">PS2015_1375</name>
</gene>
<feature type="binding site" evidence="9">
    <location>
        <begin position="181"/>
        <end position="188"/>
    </location>
    <ligand>
        <name>ATP</name>
        <dbReference type="ChEBI" id="CHEBI:30616"/>
    </ligand>
</feature>
<dbReference type="KEGG" id="pspi:PS2015_1375"/>
<keyword evidence="4 9" id="KW-0067">ATP-binding</keyword>
<dbReference type="STRING" id="1249552.PS2015_1375"/>
<dbReference type="EC" id="3.6.4.-" evidence="9"/>
<dbReference type="PROSITE" id="PS51194">
    <property type="entry name" value="HELICASE_CTER"/>
    <property type="match status" value="1"/>
</dbReference>
<dbReference type="Proteomes" id="UP000065641">
    <property type="component" value="Chromosome"/>
</dbReference>
<dbReference type="EMBL" id="CP013189">
    <property type="protein sequence ID" value="ALO46032.1"/>
    <property type="molecule type" value="Genomic_DNA"/>
</dbReference>
<evidence type="ECO:0000256" key="2">
    <source>
        <dbReference type="ARBA" id="ARBA00022801"/>
    </source>
</evidence>
<comment type="subunit">
    <text evidence="9">Interacts with the RNAP. Has a higher affinity for the core RNAP than for the holoenzyme. Its ATPase activity is stimulated by binding to RNAP.</text>
</comment>
<evidence type="ECO:0000259" key="10">
    <source>
        <dbReference type="PROSITE" id="PS51192"/>
    </source>
</evidence>
<dbReference type="InterPro" id="IPR027417">
    <property type="entry name" value="P-loop_NTPase"/>
</dbReference>
<reference evidence="12 13" key="1">
    <citation type="submission" date="2015-11" db="EMBL/GenBank/DDBJ databases">
        <authorList>
            <person name="Zhang Y."/>
            <person name="Guo Z."/>
        </authorList>
    </citation>
    <scope>NUCLEOTIDE SEQUENCE [LARGE SCALE GENOMIC DNA]</scope>
    <source>
        <strain evidence="12 13">KCTC 32221</strain>
    </source>
</reference>
<dbReference type="InterPro" id="IPR049730">
    <property type="entry name" value="SNF2/RAD54-like_C"/>
</dbReference>
<dbReference type="Gene3D" id="6.10.140.1500">
    <property type="match status" value="1"/>
</dbReference>
<evidence type="ECO:0000256" key="9">
    <source>
        <dbReference type="HAMAP-Rule" id="MF_01821"/>
    </source>
</evidence>
<dbReference type="InterPro" id="IPR057342">
    <property type="entry name" value="DEXDc_RapA"/>
</dbReference>
<feature type="domain" description="Helicase ATP-binding" evidence="10">
    <location>
        <begin position="168"/>
        <end position="333"/>
    </location>
</feature>
<evidence type="ECO:0000313" key="13">
    <source>
        <dbReference type="Proteomes" id="UP000065641"/>
    </source>
</evidence>
<evidence type="ECO:0000256" key="7">
    <source>
        <dbReference type="ARBA" id="ARBA00023159"/>
    </source>
</evidence>
<evidence type="ECO:0000256" key="4">
    <source>
        <dbReference type="ARBA" id="ARBA00022840"/>
    </source>
</evidence>
<dbReference type="CDD" id="cd18793">
    <property type="entry name" value="SF2_C_SNF"/>
    <property type="match status" value="1"/>
</dbReference>
<evidence type="ECO:0000256" key="3">
    <source>
        <dbReference type="ARBA" id="ARBA00022806"/>
    </source>
</evidence>
<keyword evidence="3 9" id="KW-0347">Helicase</keyword>
<dbReference type="Pfam" id="PF00176">
    <property type="entry name" value="SNF2-rel_dom"/>
    <property type="match status" value="1"/>
</dbReference>
<dbReference type="InterPro" id="IPR001650">
    <property type="entry name" value="Helicase_C-like"/>
</dbReference>
<dbReference type="InterPro" id="IPR014001">
    <property type="entry name" value="Helicase_ATP-bd"/>
</dbReference>
<evidence type="ECO:0000256" key="5">
    <source>
        <dbReference type="ARBA" id="ARBA00023015"/>
    </source>
</evidence>
<dbReference type="AlphaFoldDB" id="A0A0S2KCG6"/>
<keyword evidence="2 9" id="KW-0378">Hydrolase</keyword>
<feature type="domain" description="Helicase C-terminal" evidence="11">
    <location>
        <begin position="420"/>
        <end position="572"/>
    </location>
</feature>
<dbReference type="GO" id="GO:0004386">
    <property type="term" value="F:helicase activity"/>
    <property type="evidence" value="ECO:0007669"/>
    <property type="project" value="UniProtKB-UniRule"/>
</dbReference>
<dbReference type="HAMAP" id="MF_01821">
    <property type="entry name" value="Helicase_RapA"/>
    <property type="match status" value="1"/>
</dbReference>
<dbReference type="PANTHER" id="PTHR45766:SF6">
    <property type="entry name" value="SWI_SNF-RELATED MATRIX-ASSOCIATED ACTIN-DEPENDENT REGULATOR OF CHROMATIN SUBFAMILY A-LIKE PROTEIN 1"/>
    <property type="match status" value="1"/>
</dbReference>
<dbReference type="GO" id="GO:0016817">
    <property type="term" value="F:hydrolase activity, acting on acid anhydrides"/>
    <property type="evidence" value="ECO:0007669"/>
    <property type="project" value="InterPro"/>
</dbReference>
<dbReference type="Gene3D" id="3.40.50.300">
    <property type="entry name" value="P-loop containing nucleotide triphosphate hydrolases"/>
    <property type="match status" value="1"/>
</dbReference>
<dbReference type="PATRIC" id="fig|1249552.3.peg.1379"/>
<dbReference type="InterPro" id="IPR000330">
    <property type="entry name" value="SNF2_N"/>
</dbReference>
<evidence type="ECO:0000259" key="11">
    <source>
        <dbReference type="PROSITE" id="PS51194"/>
    </source>
</evidence>
<comment type="similarity">
    <text evidence="9">Belongs to the SNF2/RAD54 helicase family. RapA subfamily.</text>
</comment>
<dbReference type="InterPro" id="IPR022737">
    <property type="entry name" value="RapA_C"/>
</dbReference>
<evidence type="ECO:0000256" key="6">
    <source>
        <dbReference type="ARBA" id="ARBA00023125"/>
    </source>
</evidence>
<dbReference type="InterPro" id="IPR038718">
    <property type="entry name" value="SNF2-like_sf"/>
</dbReference>
<dbReference type="Gene3D" id="3.40.50.10810">
    <property type="entry name" value="Tandem AAA-ATPase domain"/>
    <property type="match status" value="1"/>
</dbReference>
<dbReference type="SUPFAM" id="SSF52540">
    <property type="entry name" value="P-loop containing nucleoside triphosphate hydrolases"/>
    <property type="match status" value="2"/>
</dbReference>
<dbReference type="PROSITE" id="PS51192">
    <property type="entry name" value="HELICASE_ATP_BIND_1"/>
    <property type="match status" value="1"/>
</dbReference>
<comment type="function">
    <text evidence="9">Transcription regulator that activates transcription by stimulating RNA polymerase (RNAP) recycling in case of stress conditions such as supercoiled DNA or high salt concentrations. Probably acts by releasing the RNAP, when it is trapped or immobilized on tightly supercoiled DNA. Does not activate transcription on linear DNA. Probably not involved in DNA repair.</text>
</comment>
<protein>
    <recommendedName>
        <fullName evidence="9">RNA polymerase-associated protein RapA</fullName>
        <ecNumber evidence="9">3.6.4.-</ecNumber>
    </recommendedName>
    <alternativeName>
        <fullName evidence="9">ATP-dependent helicase HepA</fullName>
    </alternativeName>
</protein>
<keyword evidence="6 9" id="KW-0238">DNA-binding</keyword>
<dbReference type="RefSeq" id="WP_058021516.1">
    <property type="nucleotide sequence ID" value="NZ_CP013189.1"/>
</dbReference>
<keyword evidence="8 9" id="KW-0804">Transcription</keyword>
<dbReference type="SMART" id="SM00490">
    <property type="entry name" value="HELICc"/>
    <property type="match status" value="1"/>
</dbReference>